<dbReference type="Proteomes" id="UP000238375">
    <property type="component" value="Unassembled WGS sequence"/>
</dbReference>
<dbReference type="Pfam" id="PF00756">
    <property type="entry name" value="Esterase"/>
    <property type="match status" value="1"/>
</dbReference>
<dbReference type="RefSeq" id="WP_106139886.1">
    <property type="nucleotide sequence ID" value="NZ_PVTE01000023.1"/>
</dbReference>
<gene>
    <name evidence="1" type="ORF">CLV58_1234</name>
</gene>
<reference evidence="1 2" key="1">
    <citation type="submission" date="2018-03" db="EMBL/GenBank/DDBJ databases">
        <title>Genomic Encyclopedia of Archaeal and Bacterial Type Strains, Phase II (KMG-II): from individual species to whole genera.</title>
        <authorList>
            <person name="Goeker M."/>
        </authorList>
    </citation>
    <scope>NUCLEOTIDE SEQUENCE [LARGE SCALE GENOMIC DNA]</scope>
    <source>
        <strain evidence="1 2">DSM 28354</strain>
    </source>
</reference>
<dbReference type="PANTHER" id="PTHR48098">
    <property type="entry name" value="ENTEROCHELIN ESTERASE-RELATED"/>
    <property type="match status" value="1"/>
</dbReference>
<dbReference type="EMBL" id="PVTE01000023">
    <property type="protein sequence ID" value="PRY31041.1"/>
    <property type="molecule type" value="Genomic_DNA"/>
</dbReference>
<evidence type="ECO:0000313" key="2">
    <source>
        <dbReference type="Proteomes" id="UP000238375"/>
    </source>
</evidence>
<sequence>MHRNYQKWFSPHLQRDMELLVFGHGGTPVLVFPARRGRFYDYEDWGLVEALGDKIENGWLQLFCVDSIDADGLYSRRVPPNERVQRHEQYERYILEEVVPFMHCTNPEPFRMVHGCSFGAYHAVNIALRHPHLFNKVVALSGRYDLSVPVAEFRDLFDGYYDETIYFHTPNHFLPNIHEEHALADLRRMQLVLTIGEEDPFLESTKALSQALQMKQVDHELHYWQGRAHQATDWRKMVQLYL</sequence>
<dbReference type="AlphaFoldDB" id="A0A2T0SCD8"/>
<protein>
    <submittedName>
        <fullName evidence="1">Esterase/lipase superfamily enzyme</fullName>
    </submittedName>
</protein>
<dbReference type="InterPro" id="IPR000801">
    <property type="entry name" value="Esterase-like"/>
</dbReference>
<comment type="caution">
    <text evidence="1">The sequence shown here is derived from an EMBL/GenBank/DDBJ whole genome shotgun (WGS) entry which is preliminary data.</text>
</comment>
<dbReference type="InterPro" id="IPR029058">
    <property type="entry name" value="AB_hydrolase_fold"/>
</dbReference>
<proteinExistence type="predicted"/>
<evidence type="ECO:0000313" key="1">
    <source>
        <dbReference type="EMBL" id="PRY31041.1"/>
    </source>
</evidence>
<accession>A0A2T0SCD8</accession>
<dbReference type="Gene3D" id="3.40.50.1820">
    <property type="entry name" value="alpha/beta hydrolase"/>
    <property type="match status" value="1"/>
</dbReference>
<keyword evidence="2" id="KW-1185">Reference proteome</keyword>
<dbReference type="InterPro" id="IPR050583">
    <property type="entry name" value="Mycobacterial_A85_antigen"/>
</dbReference>
<name>A0A2T0SCD8_9BACT</name>
<dbReference type="OrthoDB" id="9775130at2"/>
<dbReference type="PANTHER" id="PTHR48098:SF3">
    <property type="entry name" value="IRON(III) ENTEROBACTIN ESTERASE"/>
    <property type="match status" value="1"/>
</dbReference>
<dbReference type="SUPFAM" id="SSF53474">
    <property type="entry name" value="alpha/beta-Hydrolases"/>
    <property type="match status" value="1"/>
</dbReference>
<organism evidence="1 2">
    <name type="scientific">Spirosoma oryzae</name>
    <dbReference type="NCBI Taxonomy" id="1469603"/>
    <lineage>
        <taxon>Bacteria</taxon>
        <taxon>Pseudomonadati</taxon>
        <taxon>Bacteroidota</taxon>
        <taxon>Cytophagia</taxon>
        <taxon>Cytophagales</taxon>
        <taxon>Cytophagaceae</taxon>
        <taxon>Spirosoma</taxon>
    </lineage>
</organism>